<dbReference type="Proteomes" id="UP000198427">
    <property type="component" value="Unassembled WGS sequence"/>
</dbReference>
<dbReference type="KEGG" id="pje:CRM71_15085"/>
<comment type="caution">
    <text evidence="1">The sequence shown here is derived from an EMBL/GenBank/DDBJ whole genome shotgun (WGS) entry which is preliminary data.</text>
</comment>
<evidence type="ECO:0000313" key="1">
    <source>
        <dbReference type="EMBL" id="SNR84561.1"/>
    </source>
</evidence>
<dbReference type="AlphaFoldDB" id="A0A2N9QS64"/>
<evidence type="ECO:0000313" key="2">
    <source>
        <dbReference type="Proteomes" id="UP000198427"/>
    </source>
</evidence>
<dbReference type="OrthoDB" id="9965830at2"/>
<proteinExistence type="predicted"/>
<keyword evidence="2" id="KW-1185">Reference proteome</keyword>
<accession>A0A2N9QS64</accession>
<gene>
    <name evidence="1" type="ORF">SAMN06265364_1144</name>
</gene>
<organism evidence="1 2">
    <name type="scientific">Prevotella jejuni</name>
    <dbReference type="NCBI Taxonomy" id="1177574"/>
    <lineage>
        <taxon>Bacteria</taxon>
        <taxon>Pseudomonadati</taxon>
        <taxon>Bacteroidota</taxon>
        <taxon>Bacteroidia</taxon>
        <taxon>Bacteroidales</taxon>
        <taxon>Prevotellaceae</taxon>
        <taxon>Prevotella</taxon>
    </lineage>
</organism>
<name>A0A2N9QS64_9BACT</name>
<sequence>MKQTLITTYNTIYAKHTDSFGCFVLMTLLVFLLSPLLTQAKPECQRLRSLTACISKSSNPPVHVKGTQTPRGNASWLVMLSQSVGWSHALISFLFHRITNGGGPHASFNEWLLFFPASGYRNNNDGSLNNVGNNGYYWSAVPNNTNNGCNLNFNSGNVNPLNNNNRTYGFAARPVSAFTAYRRGRDVDELNGNK</sequence>
<protein>
    <submittedName>
        <fullName evidence="1">Uncharacterized protein</fullName>
    </submittedName>
</protein>
<reference evidence="1 2" key="1">
    <citation type="submission" date="2017-06" db="EMBL/GenBank/DDBJ databases">
        <authorList>
            <person name="Varghese N."/>
            <person name="Submissions S."/>
        </authorList>
    </citation>
    <scope>NUCLEOTIDE SEQUENCE [LARGE SCALE GENOMIC DNA]</scope>
    <source>
        <strain evidence="1 2">DSM 26989</strain>
    </source>
</reference>
<dbReference type="RefSeq" id="WP_089366208.1">
    <property type="nucleotide sequence ID" value="NZ_CP023864.1"/>
</dbReference>
<dbReference type="GeneID" id="94030629"/>
<dbReference type="EMBL" id="FZNZ01000014">
    <property type="protein sequence ID" value="SNR84561.1"/>
    <property type="molecule type" value="Genomic_DNA"/>
</dbReference>